<reference evidence="1 2" key="1">
    <citation type="submission" date="2019-08" db="EMBL/GenBank/DDBJ databases">
        <title>Bradyrhizobium hipponensis sp. nov., a rhizobium isolated from a Lupinus angustifolius root nodule in Tunisia.</title>
        <authorList>
            <person name="Off K."/>
            <person name="Rejili M."/>
            <person name="Mars M."/>
            <person name="Brachmann A."/>
            <person name="Marin M."/>
        </authorList>
    </citation>
    <scope>NUCLEOTIDE SEQUENCE [LARGE SCALE GENOMIC DNA]</scope>
    <source>
        <strain evidence="1 2">CTAW71</strain>
    </source>
</reference>
<keyword evidence="2" id="KW-1185">Reference proteome</keyword>
<name>A0A5D3K4V5_9BRAD</name>
<dbReference type="OrthoDB" id="6193797at2"/>
<dbReference type="EMBL" id="VSSS01000062">
    <property type="protein sequence ID" value="TYL89148.1"/>
    <property type="molecule type" value="Genomic_DNA"/>
</dbReference>
<protein>
    <submittedName>
        <fullName evidence="1">Glycosyltransferase family 9 protein</fullName>
    </submittedName>
</protein>
<gene>
    <name evidence="1" type="ORF">FXB40_36770</name>
</gene>
<comment type="caution">
    <text evidence="1">The sequence shown here is derived from an EMBL/GenBank/DDBJ whole genome shotgun (WGS) entry which is preliminary data.</text>
</comment>
<dbReference type="Proteomes" id="UP000324758">
    <property type="component" value="Unassembled WGS sequence"/>
</dbReference>
<dbReference type="GO" id="GO:0016740">
    <property type="term" value="F:transferase activity"/>
    <property type="evidence" value="ECO:0007669"/>
    <property type="project" value="UniProtKB-KW"/>
</dbReference>
<organism evidence="1 2">
    <name type="scientific">Bradyrhizobium rifense</name>
    <dbReference type="NCBI Taxonomy" id="515499"/>
    <lineage>
        <taxon>Bacteria</taxon>
        <taxon>Pseudomonadati</taxon>
        <taxon>Pseudomonadota</taxon>
        <taxon>Alphaproteobacteria</taxon>
        <taxon>Hyphomicrobiales</taxon>
        <taxon>Nitrobacteraceae</taxon>
        <taxon>Bradyrhizobium</taxon>
    </lineage>
</organism>
<proteinExistence type="predicted"/>
<dbReference type="Gene3D" id="3.40.50.2000">
    <property type="entry name" value="Glycogen Phosphorylase B"/>
    <property type="match status" value="1"/>
</dbReference>
<dbReference type="SUPFAM" id="SSF53756">
    <property type="entry name" value="UDP-Glycosyltransferase/glycogen phosphorylase"/>
    <property type="match status" value="1"/>
</dbReference>
<evidence type="ECO:0000313" key="2">
    <source>
        <dbReference type="Proteomes" id="UP000324758"/>
    </source>
</evidence>
<dbReference type="AlphaFoldDB" id="A0A5D3K4V5"/>
<keyword evidence="1" id="KW-0808">Transferase</keyword>
<sequence length="298" mass="33040">MRAGAFPQAWAITDRDLARLALPPKHTGPRHLQRIWRGEQLAGKHVLVRCYHGLGDTIQFLRFMPALAAIARSVTVWCQAELLPLVERTEGVDIAIPLHDGTPCVEFETDIEIMEVPHALRAGRETAEMRAPYLTLPDGGARAEPLEGSSGLAVGLVWEVGAWDKRRAIPAELLRRLACDGITLYSLQRGAGIDQLAETGARDISTPDIVALGHLLRQLDLVICVDTMVSHLAGALECEAWVLLHADCDWRWPASEAHTFWYPTLRLFHQEKLGQWDGVVEQVRLALLSRAELKRAAA</sequence>
<dbReference type="RefSeq" id="WP_148777166.1">
    <property type="nucleotide sequence ID" value="NZ_VSSS01000062.1"/>
</dbReference>
<accession>A0A5D3K4V5</accession>
<evidence type="ECO:0000313" key="1">
    <source>
        <dbReference type="EMBL" id="TYL89148.1"/>
    </source>
</evidence>